<dbReference type="AlphaFoldDB" id="A0ABD0Q1Y0"/>
<dbReference type="EMBL" id="JAMKFB020000012">
    <property type="protein sequence ID" value="KAL0179721.1"/>
    <property type="molecule type" value="Genomic_DNA"/>
</dbReference>
<protein>
    <submittedName>
        <fullName evidence="1">Uncharacterized protein</fullName>
    </submittedName>
</protein>
<reference evidence="1 2" key="1">
    <citation type="submission" date="2024-05" db="EMBL/GenBank/DDBJ databases">
        <title>Genome sequencing and assembly of Indian major carp, Cirrhinus mrigala (Hamilton, 1822).</title>
        <authorList>
            <person name="Mohindra V."/>
            <person name="Chowdhury L.M."/>
            <person name="Lal K."/>
            <person name="Jena J.K."/>
        </authorList>
    </citation>
    <scope>NUCLEOTIDE SEQUENCE [LARGE SCALE GENOMIC DNA]</scope>
    <source>
        <strain evidence="1">CM1030</strain>
        <tissue evidence="1">Blood</tissue>
    </source>
</reference>
<proteinExistence type="predicted"/>
<keyword evidence="2" id="KW-1185">Reference proteome</keyword>
<evidence type="ECO:0000313" key="2">
    <source>
        <dbReference type="Proteomes" id="UP001529510"/>
    </source>
</evidence>
<organism evidence="1 2">
    <name type="scientific">Cirrhinus mrigala</name>
    <name type="common">Mrigala</name>
    <dbReference type="NCBI Taxonomy" id="683832"/>
    <lineage>
        <taxon>Eukaryota</taxon>
        <taxon>Metazoa</taxon>
        <taxon>Chordata</taxon>
        <taxon>Craniata</taxon>
        <taxon>Vertebrata</taxon>
        <taxon>Euteleostomi</taxon>
        <taxon>Actinopterygii</taxon>
        <taxon>Neopterygii</taxon>
        <taxon>Teleostei</taxon>
        <taxon>Ostariophysi</taxon>
        <taxon>Cypriniformes</taxon>
        <taxon>Cyprinidae</taxon>
        <taxon>Labeoninae</taxon>
        <taxon>Labeonini</taxon>
        <taxon>Cirrhinus</taxon>
    </lineage>
</organism>
<feature type="non-terminal residue" evidence="1">
    <location>
        <position position="1"/>
    </location>
</feature>
<comment type="caution">
    <text evidence="1">The sequence shown here is derived from an EMBL/GenBank/DDBJ whole genome shotgun (WGS) entry which is preliminary data.</text>
</comment>
<sequence>SVWVKKGTMQWWRDWKPHKWVDVQFALEQFSGAEGNKDGILFIYYTFNDEKK</sequence>
<evidence type="ECO:0000313" key="1">
    <source>
        <dbReference type="EMBL" id="KAL0179721.1"/>
    </source>
</evidence>
<gene>
    <name evidence="1" type="ORF">M9458_025163</name>
</gene>
<dbReference type="Proteomes" id="UP001529510">
    <property type="component" value="Unassembled WGS sequence"/>
</dbReference>
<feature type="non-terminal residue" evidence="1">
    <location>
        <position position="52"/>
    </location>
</feature>
<accession>A0ABD0Q1Y0</accession>
<name>A0ABD0Q1Y0_CIRMR</name>